<evidence type="ECO:0000256" key="6">
    <source>
        <dbReference type="ARBA" id="ARBA00022801"/>
    </source>
</evidence>
<name>A0A0L6JH13_9FIRM</name>
<dbReference type="GO" id="GO:0019843">
    <property type="term" value="F:rRNA binding"/>
    <property type="evidence" value="ECO:0007669"/>
    <property type="project" value="UniProtKB-KW"/>
</dbReference>
<dbReference type="PATRIC" id="fig|398512.5.peg.428"/>
<keyword evidence="8" id="KW-0694">RNA-binding</keyword>
<feature type="domain" description="CP-type G" evidence="11">
    <location>
        <begin position="97"/>
        <end position="255"/>
    </location>
</feature>
<evidence type="ECO:0000259" key="11">
    <source>
        <dbReference type="PROSITE" id="PS51721"/>
    </source>
</evidence>
<comment type="caution">
    <text evidence="12">The sequence shown here is derived from an EMBL/GenBank/DDBJ whole genome shotgun (WGS) entry which is preliminary data.</text>
</comment>
<dbReference type="InterPro" id="IPR004881">
    <property type="entry name" value="Ribosome_biogen_GTPase_RsgA"/>
</dbReference>
<keyword evidence="7" id="KW-0862">Zinc</keyword>
<feature type="domain" description="EngC GTPase" evidence="10">
    <location>
        <begin position="106"/>
        <end position="253"/>
    </location>
</feature>
<dbReference type="GO" id="GO:0003924">
    <property type="term" value="F:GTPase activity"/>
    <property type="evidence" value="ECO:0007669"/>
    <property type="project" value="InterPro"/>
</dbReference>
<keyword evidence="3" id="KW-0479">Metal-binding</keyword>
<dbReference type="eggNOG" id="COG1162">
    <property type="taxonomic scope" value="Bacteria"/>
</dbReference>
<sequence length="265" mass="29597">MSIIDYGWDENFYSECKEKQEQGMFPARVIADYGQILRVIADSGELLVNRPINKNGDGIQIAVGDWILLQYDDEIRSERICTVLKRKTKFSRAAAGIEVKEQIVASNVDTVFIIQSLNRDFNMKRLERYLIAAWNSGAMPVVVLTKADLCDDVESKKSLAFETAPGVEVHAISCVTGEGIEEIRKYFGRGKTVALLGSSGVGKSTFVNLLAGGEVLKTQDIREDDSRGRHTTTHRELVLLPGGGVVMDTPGMRTLLPWKQMREWR</sequence>
<dbReference type="EMBL" id="LGTC01000001">
    <property type="protein sequence ID" value="KNY25151.1"/>
    <property type="molecule type" value="Genomic_DNA"/>
</dbReference>
<dbReference type="Gene3D" id="3.40.50.300">
    <property type="entry name" value="P-loop containing nucleotide triphosphate hydrolases"/>
    <property type="match status" value="1"/>
</dbReference>
<keyword evidence="5" id="KW-0547">Nucleotide-binding</keyword>
<dbReference type="InterPro" id="IPR010914">
    <property type="entry name" value="RsgA_GTPase_dom"/>
</dbReference>
<dbReference type="GO" id="GO:0005525">
    <property type="term" value="F:GTP binding"/>
    <property type="evidence" value="ECO:0007669"/>
    <property type="project" value="UniProtKB-KW"/>
</dbReference>
<dbReference type="InterPro" id="IPR030378">
    <property type="entry name" value="G_CP_dom"/>
</dbReference>
<evidence type="ECO:0000313" key="13">
    <source>
        <dbReference type="Proteomes" id="UP000036923"/>
    </source>
</evidence>
<dbReference type="PROSITE" id="PS50936">
    <property type="entry name" value="ENGC_GTPASE"/>
    <property type="match status" value="1"/>
</dbReference>
<keyword evidence="6" id="KW-0378">Hydrolase</keyword>
<evidence type="ECO:0000256" key="8">
    <source>
        <dbReference type="ARBA" id="ARBA00022884"/>
    </source>
</evidence>
<dbReference type="AlphaFoldDB" id="A0A0L6JH13"/>
<proteinExistence type="predicted"/>
<keyword evidence="13" id="KW-1185">Reference proteome</keyword>
<dbReference type="GO" id="GO:0046872">
    <property type="term" value="F:metal ion binding"/>
    <property type="evidence" value="ECO:0007669"/>
    <property type="project" value="UniProtKB-KW"/>
</dbReference>
<dbReference type="GO" id="GO:0042254">
    <property type="term" value="P:ribosome biogenesis"/>
    <property type="evidence" value="ECO:0007669"/>
    <property type="project" value="UniProtKB-KW"/>
</dbReference>
<keyword evidence="2" id="KW-0690">Ribosome biogenesis</keyword>
<evidence type="ECO:0000256" key="3">
    <source>
        <dbReference type="ARBA" id="ARBA00022723"/>
    </source>
</evidence>
<evidence type="ECO:0000259" key="10">
    <source>
        <dbReference type="PROSITE" id="PS50936"/>
    </source>
</evidence>
<dbReference type="NCBIfam" id="TIGR00157">
    <property type="entry name" value="ribosome small subunit-dependent GTPase A"/>
    <property type="match status" value="1"/>
</dbReference>
<dbReference type="SUPFAM" id="SSF52540">
    <property type="entry name" value="P-loop containing nucleoside triphosphate hydrolases"/>
    <property type="match status" value="1"/>
</dbReference>
<dbReference type="CDD" id="cd01854">
    <property type="entry name" value="YjeQ_EngC"/>
    <property type="match status" value="1"/>
</dbReference>
<dbReference type="InterPro" id="IPR027417">
    <property type="entry name" value="P-loop_NTPase"/>
</dbReference>
<dbReference type="STRING" id="398512.Bccel_0408"/>
<dbReference type="Proteomes" id="UP000036923">
    <property type="component" value="Unassembled WGS sequence"/>
</dbReference>
<gene>
    <name evidence="12" type="ORF">Bccel_0408</name>
</gene>
<evidence type="ECO:0000256" key="5">
    <source>
        <dbReference type="ARBA" id="ARBA00022741"/>
    </source>
</evidence>
<reference evidence="13" key="1">
    <citation type="submission" date="2015-07" db="EMBL/GenBank/DDBJ databases">
        <title>Near-Complete Genome Sequence of the Cellulolytic Bacterium Bacteroides (Pseudobacteroides) cellulosolvens ATCC 35603.</title>
        <authorList>
            <person name="Dassa B."/>
            <person name="Utturkar S.M."/>
            <person name="Klingeman D.M."/>
            <person name="Hurt R.A."/>
            <person name="Keller M."/>
            <person name="Xu J."/>
            <person name="Reddy Y.H.K."/>
            <person name="Borovok I."/>
            <person name="Grinberg I.R."/>
            <person name="Lamed R."/>
            <person name="Zhivin O."/>
            <person name="Bayer E.A."/>
            <person name="Brown S.D."/>
        </authorList>
    </citation>
    <scope>NUCLEOTIDE SEQUENCE [LARGE SCALE GENOMIC DNA]</scope>
    <source>
        <strain evidence="13">DSM 2933</strain>
    </source>
</reference>
<evidence type="ECO:0000313" key="12">
    <source>
        <dbReference type="EMBL" id="KNY25151.1"/>
    </source>
</evidence>
<evidence type="ECO:0000256" key="7">
    <source>
        <dbReference type="ARBA" id="ARBA00022833"/>
    </source>
</evidence>
<dbReference type="RefSeq" id="WP_242856982.1">
    <property type="nucleotide sequence ID" value="NZ_LGTC01000001.1"/>
</dbReference>
<keyword evidence="4" id="KW-0699">rRNA-binding</keyword>
<organism evidence="12 13">
    <name type="scientific">Pseudobacteroides cellulosolvens ATCC 35603 = DSM 2933</name>
    <dbReference type="NCBI Taxonomy" id="398512"/>
    <lineage>
        <taxon>Bacteria</taxon>
        <taxon>Bacillati</taxon>
        <taxon>Bacillota</taxon>
        <taxon>Clostridia</taxon>
        <taxon>Eubacteriales</taxon>
        <taxon>Oscillospiraceae</taxon>
        <taxon>Pseudobacteroides</taxon>
    </lineage>
</organism>
<dbReference type="PANTHER" id="PTHR32120">
    <property type="entry name" value="SMALL RIBOSOMAL SUBUNIT BIOGENESIS GTPASE RSGA"/>
    <property type="match status" value="1"/>
</dbReference>
<evidence type="ECO:0000256" key="9">
    <source>
        <dbReference type="ARBA" id="ARBA00023134"/>
    </source>
</evidence>
<dbReference type="Pfam" id="PF03193">
    <property type="entry name" value="RsgA_GTPase"/>
    <property type="match status" value="1"/>
</dbReference>
<dbReference type="PROSITE" id="PS51721">
    <property type="entry name" value="G_CP"/>
    <property type="match status" value="1"/>
</dbReference>
<evidence type="ECO:0000256" key="4">
    <source>
        <dbReference type="ARBA" id="ARBA00022730"/>
    </source>
</evidence>
<dbReference type="PANTHER" id="PTHR32120:SF10">
    <property type="entry name" value="SMALL RIBOSOMAL SUBUNIT BIOGENESIS GTPASE RSGA"/>
    <property type="match status" value="1"/>
</dbReference>
<keyword evidence="9" id="KW-0342">GTP-binding</keyword>
<evidence type="ECO:0000256" key="1">
    <source>
        <dbReference type="ARBA" id="ARBA00022490"/>
    </source>
</evidence>
<protein>
    <submittedName>
        <fullName evidence="12">Ribosome small subunit-dependent GTPase A</fullName>
    </submittedName>
</protein>
<keyword evidence="1" id="KW-0963">Cytoplasm</keyword>
<accession>A0A0L6JH13</accession>
<evidence type="ECO:0000256" key="2">
    <source>
        <dbReference type="ARBA" id="ARBA00022517"/>
    </source>
</evidence>